<dbReference type="SUPFAM" id="SSF55194">
    <property type="entry name" value="Ribosome recycling factor, RRF"/>
    <property type="match status" value="1"/>
</dbReference>
<dbReference type="InterPro" id="IPR002661">
    <property type="entry name" value="Ribosome_recyc_fac"/>
</dbReference>
<sequence length="185" mass="20952">MIKDALKEAEARMKGALQTLEEDLAGIRTGRATPALIEKIPVEYYGVPTPLMQLAAISVPDPRTLLIKPFDPSTLRAIEKAIIASPLGLTPSNDGKTMRLVLPPLTEERRRELVKMVHARLEEARVAIRNIRRDVMKDLREFEKEKLISEDDLKKGEEELQKLTDRMIGEVDTIGARKEKEILEF</sequence>
<dbReference type="GO" id="GO:0005737">
    <property type="term" value="C:cytoplasm"/>
    <property type="evidence" value="ECO:0007669"/>
    <property type="project" value="UniProtKB-SubCell"/>
</dbReference>
<evidence type="ECO:0000313" key="8">
    <source>
        <dbReference type="EMBL" id="KPL82373.1"/>
    </source>
</evidence>
<evidence type="ECO:0000256" key="1">
    <source>
        <dbReference type="ARBA" id="ARBA00004496"/>
    </source>
</evidence>
<dbReference type="STRING" id="869279.SE15_09355"/>
<evidence type="ECO:0000256" key="4">
    <source>
        <dbReference type="ARBA" id="ARBA00022917"/>
    </source>
</evidence>
<evidence type="ECO:0000256" key="5">
    <source>
        <dbReference type="HAMAP-Rule" id="MF_00040"/>
    </source>
</evidence>
<feature type="domain" description="Ribosome recycling factor" evidence="7">
    <location>
        <begin position="20"/>
        <end position="183"/>
    </location>
</feature>
<dbReference type="AlphaFoldDB" id="A0A0P6XGI1"/>
<gene>
    <name evidence="5 8" type="primary">frr</name>
    <name evidence="8" type="ORF">SE15_09355</name>
</gene>
<dbReference type="RefSeq" id="WP_054521851.1">
    <property type="nucleotide sequence ID" value="NZ_LGKO01000005.1"/>
</dbReference>
<reference evidence="8 9" key="1">
    <citation type="submission" date="2015-07" db="EMBL/GenBank/DDBJ databases">
        <title>Whole genome sequence of Thermanaerothrix daxensis DSM 23592.</title>
        <authorList>
            <person name="Hemp J."/>
            <person name="Ward L.M."/>
            <person name="Pace L.A."/>
            <person name="Fischer W.W."/>
        </authorList>
    </citation>
    <scope>NUCLEOTIDE SEQUENCE [LARGE SCALE GENOMIC DNA]</scope>
    <source>
        <strain evidence="8 9">GNS-1</strain>
    </source>
</reference>
<dbReference type="InterPro" id="IPR023584">
    <property type="entry name" value="Ribosome_recyc_fac_dom"/>
</dbReference>
<dbReference type="PANTHER" id="PTHR20982">
    <property type="entry name" value="RIBOSOME RECYCLING FACTOR"/>
    <property type="match status" value="1"/>
</dbReference>
<dbReference type="HAMAP" id="MF_00040">
    <property type="entry name" value="RRF"/>
    <property type="match status" value="1"/>
</dbReference>
<organism evidence="8 9">
    <name type="scientific">Thermanaerothrix daxensis</name>
    <dbReference type="NCBI Taxonomy" id="869279"/>
    <lineage>
        <taxon>Bacteria</taxon>
        <taxon>Bacillati</taxon>
        <taxon>Chloroflexota</taxon>
        <taxon>Anaerolineae</taxon>
        <taxon>Anaerolineales</taxon>
        <taxon>Anaerolineaceae</taxon>
        <taxon>Thermanaerothrix</taxon>
    </lineage>
</organism>
<dbReference type="FunFam" id="1.10.132.20:FF:000001">
    <property type="entry name" value="Ribosome-recycling factor"/>
    <property type="match status" value="1"/>
</dbReference>
<dbReference type="FunFam" id="3.30.1360.40:FF:000001">
    <property type="entry name" value="Ribosome-recycling factor"/>
    <property type="match status" value="1"/>
</dbReference>
<dbReference type="CDD" id="cd00520">
    <property type="entry name" value="RRF"/>
    <property type="match status" value="1"/>
</dbReference>
<dbReference type="GO" id="GO:0006415">
    <property type="term" value="P:translational termination"/>
    <property type="evidence" value="ECO:0007669"/>
    <property type="project" value="UniProtKB-UniRule"/>
</dbReference>
<feature type="coiled-coil region" evidence="6">
    <location>
        <begin position="139"/>
        <end position="166"/>
    </location>
</feature>
<keyword evidence="6" id="KW-0175">Coiled coil</keyword>
<comment type="similarity">
    <text evidence="2 5">Belongs to the RRF family.</text>
</comment>
<protein>
    <recommendedName>
        <fullName evidence="5">Ribosome-recycling factor</fullName>
        <shortName evidence="5">RRF</shortName>
    </recommendedName>
    <alternativeName>
        <fullName evidence="5">Ribosome-releasing factor</fullName>
    </alternativeName>
</protein>
<keyword evidence="4 5" id="KW-0648">Protein biosynthesis</keyword>
<evidence type="ECO:0000256" key="3">
    <source>
        <dbReference type="ARBA" id="ARBA00022490"/>
    </source>
</evidence>
<keyword evidence="9" id="KW-1185">Reference proteome</keyword>
<dbReference type="Pfam" id="PF01765">
    <property type="entry name" value="RRF"/>
    <property type="match status" value="1"/>
</dbReference>
<dbReference type="Gene3D" id="1.10.132.20">
    <property type="entry name" value="Ribosome-recycling factor"/>
    <property type="match status" value="1"/>
</dbReference>
<dbReference type="InterPro" id="IPR036191">
    <property type="entry name" value="RRF_sf"/>
</dbReference>
<dbReference type="EMBL" id="LGKO01000005">
    <property type="protein sequence ID" value="KPL82373.1"/>
    <property type="molecule type" value="Genomic_DNA"/>
</dbReference>
<name>A0A0P6XGI1_9CHLR</name>
<dbReference type="Proteomes" id="UP000050544">
    <property type="component" value="Unassembled WGS sequence"/>
</dbReference>
<evidence type="ECO:0000256" key="2">
    <source>
        <dbReference type="ARBA" id="ARBA00005912"/>
    </source>
</evidence>
<dbReference type="OrthoDB" id="9804006at2"/>
<dbReference type="Gene3D" id="3.30.1360.40">
    <property type="match status" value="1"/>
</dbReference>
<evidence type="ECO:0000259" key="7">
    <source>
        <dbReference type="Pfam" id="PF01765"/>
    </source>
</evidence>
<dbReference type="GO" id="GO:0043023">
    <property type="term" value="F:ribosomal large subunit binding"/>
    <property type="evidence" value="ECO:0007669"/>
    <property type="project" value="TreeGrafter"/>
</dbReference>
<accession>A0A0P6XGI1</accession>
<comment type="subcellular location">
    <subcellularLocation>
        <location evidence="1 5">Cytoplasm</location>
    </subcellularLocation>
</comment>
<evidence type="ECO:0000313" key="9">
    <source>
        <dbReference type="Proteomes" id="UP000050544"/>
    </source>
</evidence>
<dbReference type="PANTHER" id="PTHR20982:SF3">
    <property type="entry name" value="MITOCHONDRIAL RIBOSOME RECYCLING FACTOR PSEUDO 1"/>
    <property type="match status" value="1"/>
</dbReference>
<dbReference type="PATRIC" id="fig|869279.4.peg.1478"/>
<comment type="function">
    <text evidence="5">Responsible for the release of ribosomes from messenger RNA at the termination of protein biosynthesis. May increase the efficiency of translation by recycling ribosomes from one round of translation to another.</text>
</comment>
<evidence type="ECO:0000256" key="6">
    <source>
        <dbReference type="SAM" id="Coils"/>
    </source>
</evidence>
<keyword evidence="3 5" id="KW-0963">Cytoplasm</keyword>
<dbReference type="NCBIfam" id="TIGR00496">
    <property type="entry name" value="frr"/>
    <property type="match status" value="1"/>
</dbReference>
<proteinExistence type="inferred from homology"/>
<comment type="caution">
    <text evidence="8">The sequence shown here is derived from an EMBL/GenBank/DDBJ whole genome shotgun (WGS) entry which is preliminary data.</text>
</comment>